<dbReference type="Gene3D" id="1.10.10.10">
    <property type="entry name" value="Winged helix-like DNA-binding domain superfamily/Winged helix DNA-binding domain"/>
    <property type="match status" value="1"/>
</dbReference>
<dbReference type="InterPro" id="IPR036388">
    <property type="entry name" value="WH-like_DNA-bd_sf"/>
</dbReference>
<protein>
    <submittedName>
        <fullName evidence="6">Transcriptional regulator, DeoR family</fullName>
    </submittedName>
</protein>
<dbReference type="GO" id="GO:0003677">
    <property type="term" value="F:DNA binding"/>
    <property type="evidence" value="ECO:0007669"/>
    <property type="project" value="UniProtKB-KW"/>
</dbReference>
<dbReference type="InterPro" id="IPR051054">
    <property type="entry name" value="SorC_transcr_regulators"/>
</dbReference>
<keyword evidence="4" id="KW-0804">Transcription</keyword>
<dbReference type="EMBL" id="ABOX02000008">
    <property type="protein sequence ID" value="EEF61693.1"/>
    <property type="molecule type" value="Genomic_DNA"/>
</dbReference>
<evidence type="ECO:0000256" key="3">
    <source>
        <dbReference type="ARBA" id="ARBA00023125"/>
    </source>
</evidence>
<comment type="similarity">
    <text evidence="1">Belongs to the SorC transcriptional regulatory family.</text>
</comment>
<gene>
    <name evidence="6" type="ORF">Cflav_PD4733</name>
</gene>
<proteinExistence type="inferred from homology"/>
<evidence type="ECO:0000256" key="4">
    <source>
        <dbReference type="ARBA" id="ARBA00023163"/>
    </source>
</evidence>
<name>B9XEH9_PEDPL</name>
<evidence type="ECO:0000256" key="1">
    <source>
        <dbReference type="ARBA" id="ARBA00010466"/>
    </source>
</evidence>
<dbReference type="STRING" id="320771.Cflav_PD4733"/>
<dbReference type="SUPFAM" id="SSF100950">
    <property type="entry name" value="NagB/RpiA/CoA transferase-like"/>
    <property type="match status" value="1"/>
</dbReference>
<dbReference type="PANTHER" id="PTHR34294">
    <property type="entry name" value="TRANSCRIPTIONAL REGULATOR-RELATED"/>
    <property type="match status" value="1"/>
</dbReference>
<evidence type="ECO:0000259" key="5">
    <source>
        <dbReference type="Pfam" id="PF04198"/>
    </source>
</evidence>
<reference evidence="6 7" key="1">
    <citation type="journal article" date="2011" name="J. Bacteriol.">
        <title>Genome sequence of 'Pedosphaera parvula' Ellin514, an aerobic Verrucomicrobial isolate from pasture soil.</title>
        <authorList>
            <person name="Kant R."/>
            <person name="van Passel M.W."/>
            <person name="Sangwan P."/>
            <person name="Palva A."/>
            <person name="Lucas S."/>
            <person name="Copeland A."/>
            <person name="Lapidus A."/>
            <person name="Glavina Del Rio T."/>
            <person name="Dalin E."/>
            <person name="Tice H."/>
            <person name="Bruce D."/>
            <person name="Goodwin L."/>
            <person name="Pitluck S."/>
            <person name="Chertkov O."/>
            <person name="Larimer F.W."/>
            <person name="Land M.L."/>
            <person name="Hauser L."/>
            <person name="Brettin T.S."/>
            <person name="Detter J.C."/>
            <person name="Han S."/>
            <person name="de Vos W.M."/>
            <person name="Janssen P.H."/>
            <person name="Smidt H."/>
        </authorList>
    </citation>
    <scope>NUCLEOTIDE SEQUENCE [LARGE SCALE GENOMIC DNA]</scope>
    <source>
        <strain evidence="6 7">Ellin514</strain>
    </source>
</reference>
<dbReference type="RefSeq" id="WP_007414227.1">
    <property type="nucleotide sequence ID" value="NZ_ABOX02000008.1"/>
</dbReference>
<dbReference type="InterPro" id="IPR037171">
    <property type="entry name" value="NagB/RpiA_transferase-like"/>
</dbReference>
<keyword evidence="7" id="KW-1185">Reference proteome</keyword>
<dbReference type="Pfam" id="PF04198">
    <property type="entry name" value="Sugar-bind"/>
    <property type="match status" value="1"/>
</dbReference>
<dbReference type="PANTHER" id="PTHR34294:SF1">
    <property type="entry name" value="TRANSCRIPTIONAL REGULATOR LSRR"/>
    <property type="match status" value="1"/>
</dbReference>
<keyword evidence="3" id="KW-0238">DNA-binding</keyword>
<dbReference type="OrthoDB" id="186585at2"/>
<comment type="caution">
    <text evidence="6">The sequence shown here is derived from an EMBL/GenBank/DDBJ whole genome shotgun (WGS) entry which is preliminary data.</text>
</comment>
<evidence type="ECO:0000313" key="6">
    <source>
        <dbReference type="EMBL" id="EEF61693.1"/>
    </source>
</evidence>
<feature type="domain" description="Sugar-binding" evidence="5">
    <location>
        <begin position="61"/>
        <end position="313"/>
    </location>
</feature>
<dbReference type="AlphaFoldDB" id="B9XEH9"/>
<keyword evidence="2" id="KW-0805">Transcription regulation</keyword>
<dbReference type="Gene3D" id="3.40.50.1360">
    <property type="match status" value="1"/>
</dbReference>
<accession>B9XEH9</accession>
<dbReference type="InterPro" id="IPR007324">
    <property type="entry name" value="Sugar-bd_dom_put"/>
</dbReference>
<sequence>MSESYTHDPVHLAAKLYYVDNLPQTDIAKFINVSQAKISRLLAEARQRGIVQITVAEYEFRNRDLEKALQDRFGLLSAYVIRSSSNIAPEDFRRMVAHFAAPLVASLLQPGMTVAVSGGRTLKEIVQSLPEVRCKDITVVQTMGSIDSHIGPVDALEVARTIARHCGGSFITLNTPAFLPDKKTRESFTALSQIDSVRQRMSKADLALIGVGTLSNSVFVERGMLPEKEVHTLQDLGAVGEICGRFFDIHGQECQSLWRDRVVSIEFEQLRRIPQVVAAVVGSDRALAIAAAIKGNLLKSLIIDDVGAKTLLELPENIQASNNKANNSGITTRAIKNNYVKKKGQSAT</sequence>
<dbReference type="Proteomes" id="UP000003688">
    <property type="component" value="Unassembled WGS sequence"/>
</dbReference>
<organism evidence="6 7">
    <name type="scientific">Pedosphaera parvula (strain Ellin514)</name>
    <dbReference type="NCBI Taxonomy" id="320771"/>
    <lineage>
        <taxon>Bacteria</taxon>
        <taxon>Pseudomonadati</taxon>
        <taxon>Verrucomicrobiota</taxon>
        <taxon>Pedosphaerae</taxon>
        <taxon>Pedosphaerales</taxon>
        <taxon>Pedosphaeraceae</taxon>
        <taxon>Pedosphaera</taxon>
    </lineage>
</organism>
<evidence type="ECO:0000256" key="2">
    <source>
        <dbReference type="ARBA" id="ARBA00023015"/>
    </source>
</evidence>
<evidence type="ECO:0000313" key="7">
    <source>
        <dbReference type="Proteomes" id="UP000003688"/>
    </source>
</evidence>
<dbReference type="GO" id="GO:0030246">
    <property type="term" value="F:carbohydrate binding"/>
    <property type="evidence" value="ECO:0007669"/>
    <property type="project" value="InterPro"/>
</dbReference>